<evidence type="ECO:0000259" key="7">
    <source>
        <dbReference type="PROSITE" id="PS50090"/>
    </source>
</evidence>
<keyword evidence="3" id="KW-0238">DNA-binding</keyword>
<dbReference type="PANTHER" id="PTHR21654:SF84">
    <property type="entry name" value="SI:DKEY-66I24.7"/>
    <property type="match status" value="1"/>
</dbReference>
<sequence>MHPSNLKSNKGFYLKDGRSLTTFVDKERVDKIHEIDSTDSYNTAAISGKEKRNVTGVFHWEREDVLMLIRLHSEKEPIFNKPGIKKKDVWAMIADEFQAKGFNVTSGQCEQKWKNITKNYRDTVDHNYFSNIHKTCPYFKELAAIYPYDPKDKQNNFISYLNHMSNSVSQPQTVSRDLQNGLSAIPSTNTVTTSVNNSNNGYFCDLPTNICVSDNQNASSEHLVQTSIKQEVLDSVELQPPACSLMSPSPLTASNQQPNISTSQSHSNQQITNFTPTSSLPLVSSFVNEEPVPSLSSIILQYSPQPLNNEYIRLPSQEPQTCNMRHQQEVRENSNNSLHVLKTPAQSQLSSVPNVSTNSSQVRKRFHDNNLTLSNSSAANNNQDYYSQRRKCLRRSSFTPNNTLDMLKQMNEERRREHKELISTLKQHHREYLKQEEMNQSLLSALIGHVSKQ</sequence>
<gene>
    <name evidence="9" type="primary">LOC115209633</name>
</gene>
<dbReference type="PROSITE" id="PS50090">
    <property type="entry name" value="MYB_LIKE"/>
    <property type="match status" value="1"/>
</dbReference>
<dbReference type="InterPro" id="IPR044822">
    <property type="entry name" value="Myb_DNA-bind_4"/>
</dbReference>
<evidence type="ECO:0000256" key="6">
    <source>
        <dbReference type="SAM" id="MobiDB-lite"/>
    </source>
</evidence>
<feature type="region of interest" description="Disordered" evidence="6">
    <location>
        <begin position="241"/>
        <end position="274"/>
    </location>
</feature>
<feature type="compositionally biased region" description="Polar residues" evidence="6">
    <location>
        <begin position="246"/>
        <end position="274"/>
    </location>
</feature>
<dbReference type="Pfam" id="PF13837">
    <property type="entry name" value="Myb_DNA-bind_4"/>
    <property type="match status" value="1"/>
</dbReference>
<keyword evidence="4" id="KW-0804">Transcription</keyword>
<dbReference type="Proteomes" id="UP000515154">
    <property type="component" value="Linkage group LG3"/>
</dbReference>
<dbReference type="PANTHER" id="PTHR21654">
    <property type="entry name" value="FI21293P1"/>
    <property type="match status" value="1"/>
</dbReference>
<evidence type="ECO:0000256" key="1">
    <source>
        <dbReference type="ARBA" id="ARBA00004123"/>
    </source>
</evidence>
<dbReference type="KEGG" id="osn:115209633"/>
<accession>A0A6P7S761</accession>
<comment type="subcellular location">
    <subcellularLocation>
        <location evidence="1">Nucleus</location>
    </subcellularLocation>
</comment>
<dbReference type="AlphaFoldDB" id="A0A6P7S761"/>
<dbReference type="InterPro" id="IPR001005">
    <property type="entry name" value="SANT/Myb"/>
</dbReference>
<dbReference type="GO" id="GO:0010468">
    <property type="term" value="P:regulation of gene expression"/>
    <property type="evidence" value="ECO:0007669"/>
    <property type="project" value="UniProtKB-ARBA"/>
</dbReference>
<dbReference type="GO" id="GO:0005634">
    <property type="term" value="C:nucleus"/>
    <property type="evidence" value="ECO:0007669"/>
    <property type="project" value="UniProtKB-SubCell"/>
</dbReference>
<evidence type="ECO:0000256" key="5">
    <source>
        <dbReference type="ARBA" id="ARBA00023242"/>
    </source>
</evidence>
<proteinExistence type="predicted"/>
<dbReference type="Gene3D" id="1.10.10.60">
    <property type="entry name" value="Homeodomain-like"/>
    <property type="match status" value="1"/>
</dbReference>
<evidence type="ECO:0000313" key="9">
    <source>
        <dbReference type="RefSeq" id="XP_029633948.1"/>
    </source>
</evidence>
<evidence type="ECO:0000256" key="3">
    <source>
        <dbReference type="ARBA" id="ARBA00023125"/>
    </source>
</evidence>
<keyword evidence="5" id="KW-0539">Nucleus</keyword>
<name>A0A6P7S761_9MOLL</name>
<reference evidence="9" key="1">
    <citation type="submission" date="2025-08" db="UniProtKB">
        <authorList>
            <consortium name="RefSeq"/>
        </authorList>
    </citation>
    <scope>IDENTIFICATION</scope>
</reference>
<evidence type="ECO:0000256" key="4">
    <source>
        <dbReference type="ARBA" id="ARBA00023163"/>
    </source>
</evidence>
<protein>
    <submittedName>
        <fullName evidence="9">Uncharacterized protein LOC115209633 isoform X1</fullName>
    </submittedName>
</protein>
<dbReference type="GO" id="GO:0003677">
    <property type="term" value="F:DNA binding"/>
    <property type="evidence" value="ECO:0007669"/>
    <property type="project" value="UniProtKB-KW"/>
</dbReference>
<feature type="domain" description="Myb-like" evidence="7">
    <location>
        <begin position="60"/>
        <end position="117"/>
    </location>
</feature>
<keyword evidence="8" id="KW-1185">Reference proteome</keyword>
<keyword evidence="2" id="KW-0805">Transcription regulation</keyword>
<dbReference type="RefSeq" id="XP_029633948.1">
    <property type="nucleotide sequence ID" value="XM_029778088.2"/>
</dbReference>
<evidence type="ECO:0000313" key="8">
    <source>
        <dbReference type="Proteomes" id="UP000515154"/>
    </source>
</evidence>
<evidence type="ECO:0000256" key="2">
    <source>
        <dbReference type="ARBA" id="ARBA00023015"/>
    </source>
</evidence>
<organism evidence="8 9">
    <name type="scientific">Octopus sinensis</name>
    <name type="common">East Asian common octopus</name>
    <dbReference type="NCBI Taxonomy" id="2607531"/>
    <lineage>
        <taxon>Eukaryota</taxon>
        <taxon>Metazoa</taxon>
        <taxon>Spiralia</taxon>
        <taxon>Lophotrochozoa</taxon>
        <taxon>Mollusca</taxon>
        <taxon>Cephalopoda</taxon>
        <taxon>Coleoidea</taxon>
        <taxon>Octopodiformes</taxon>
        <taxon>Octopoda</taxon>
        <taxon>Incirrata</taxon>
        <taxon>Octopodidae</taxon>
        <taxon>Octopus</taxon>
    </lineage>
</organism>